<keyword evidence="4" id="KW-0548">Nucleotidyltransferase</keyword>
<comment type="caution">
    <text evidence="4">The sequence shown here is derived from an EMBL/GenBank/DDBJ whole genome shotgun (WGS) entry which is preliminary data.</text>
</comment>
<sequence>MRNTGGKSGPQNLEEPASNEALRELCDKNYHQRLPLIAEKMQKEKEQQDKLKVVKARLLYGNESGRNPRNHEESHYSESKTPTARTEPRRRHGRKHSQSPSPVASVFRRLKQNRSPSPRLRPRKESGVFNRLGRKEPGAYTRSDSHHQSSQARGTEVPARKHHHEGTSSRRTSGYSESEDSEGGYWKSKSKRHRSDTYEDDISQPWTCEERNPFTTRIQHFDFPRTRMPSHVKTYDGSGDPEDHIKVWLDKLPKESIDSYEDLRAAFRENYRQQTKHIKDPVEIHHIKQRDGESTEDFMERYKEEVLDVEGAPECMKISGFMHGITHPELIKRLYEKIPRSMDKMYRVTTSFLQGEVAAFSHGRKKAPTPWKQPEGGNKPSFKKGFKNKHRSDRKPDRFSLLTKTPKEIFALEKGKFKAPPPMVTPAEKRDPNKYCEFHADTGHSTDECMQLRKQIDEMIKAAKQKVTQSFSPETTISFPPLGDEDGTEGPMIIEAKIGGHFVHRMYVDGGASVEILYEHCFVRLRLEIRSQMVPPTTYLTGFSGETIGPLGQISLLVEIDDEGHSTSTWMNFMVVRSPSQHNGIIGRPGIRKICAIPSTAYGMLKFPVEGGTVTLRSSRIIPMECAMISGPSIRPPEDGKILEEKIRVAIHPEYPEQTIAICGDDGRSTKHRGTLLEYPGGMPTYQAKEDEEKTAFTTSQGIFCYSKMLFGLKNAGATYQRLVDRAFQRQIGRNLELAISEMPQGRAEAEWDTSKFKQEAEAAFKQMKKLIAELPMLTAPKEKEELIVYLAADKEAVSAVLMTGREGKQVPIYFVSRALRGPKINYTPMEKMVLALLSASKRLKRYFQAHTIIVITDQPIKQLLSSSEISEGC</sequence>
<keyword evidence="4" id="KW-0808">Transferase</keyword>
<evidence type="ECO:0000313" key="4">
    <source>
        <dbReference type="EMBL" id="GJT24565.1"/>
    </source>
</evidence>
<dbReference type="Gene3D" id="3.10.10.10">
    <property type="entry name" value="HIV Type 1 Reverse Transcriptase, subunit A, domain 1"/>
    <property type="match status" value="1"/>
</dbReference>
<dbReference type="Pfam" id="PF03732">
    <property type="entry name" value="Retrotrans_gag"/>
    <property type="match status" value="1"/>
</dbReference>
<dbReference type="InterPro" id="IPR021109">
    <property type="entry name" value="Peptidase_aspartic_dom_sf"/>
</dbReference>
<dbReference type="InterPro" id="IPR043502">
    <property type="entry name" value="DNA/RNA_pol_sf"/>
</dbReference>
<gene>
    <name evidence="4" type="ORF">Tco_0894502</name>
</gene>
<dbReference type="PANTHER" id="PTHR48475:SF2">
    <property type="entry name" value="RIBONUCLEASE H"/>
    <property type="match status" value="1"/>
</dbReference>
<organism evidence="4 5">
    <name type="scientific">Tanacetum coccineum</name>
    <dbReference type="NCBI Taxonomy" id="301880"/>
    <lineage>
        <taxon>Eukaryota</taxon>
        <taxon>Viridiplantae</taxon>
        <taxon>Streptophyta</taxon>
        <taxon>Embryophyta</taxon>
        <taxon>Tracheophyta</taxon>
        <taxon>Spermatophyta</taxon>
        <taxon>Magnoliopsida</taxon>
        <taxon>eudicotyledons</taxon>
        <taxon>Gunneridae</taxon>
        <taxon>Pentapetalae</taxon>
        <taxon>asterids</taxon>
        <taxon>campanulids</taxon>
        <taxon>Asterales</taxon>
        <taxon>Asteraceae</taxon>
        <taxon>Asteroideae</taxon>
        <taxon>Anthemideae</taxon>
        <taxon>Anthemidinae</taxon>
        <taxon>Tanacetum</taxon>
    </lineage>
</organism>
<evidence type="ECO:0000259" key="3">
    <source>
        <dbReference type="Pfam" id="PF17919"/>
    </source>
</evidence>
<feature type="compositionally biased region" description="Polar residues" evidence="1">
    <location>
        <begin position="1"/>
        <end position="11"/>
    </location>
</feature>
<reference evidence="4" key="1">
    <citation type="journal article" date="2022" name="Int. J. Mol. Sci.">
        <title>Draft Genome of Tanacetum Coccineum: Genomic Comparison of Closely Related Tanacetum-Family Plants.</title>
        <authorList>
            <person name="Yamashiro T."/>
            <person name="Shiraishi A."/>
            <person name="Nakayama K."/>
            <person name="Satake H."/>
        </authorList>
    </citation>
    <scope>NUCLEOTIDE SEQUENCE</scope>
</reference>
<feature type="compositionally biased region" description="Basic and acidic residues" evidence="1">
    <location>
        <begin position="133"/>
        <end position="147"/>
    </location>
</feature>
<dbReference type="EMBL" id="BQNB010014146">
    <property type="protein sequence ID" value="GJT24565.1"/>
    <property type="molecule type" value="Genomic_DNA"/>
</dbReference>
<feature type="domain" description="Reverse transcriptase/retrotransposon-derived protein RNase H-like" evidence="3">
    <location>
        <begin position="758"/>
        <end position="855"/>
    </location>
</feature>
<feature type="compositionally biased region" description="Basic residues" evidence="1">
    <location>
        <begin position="88"/>
        <end position="97"/>
    </location>
</feature>
<dbReference type="InterPro" id="IPR041577">
    <property type="entry name" value="RT_RNaseH_2"/>
</dbReference>
<proteinExistence type="predicted"/>
<accession>A0ABQ5CBW5</accession>
<dbReference type="InterPro" id="IPR005162">
    <property type="entry name" value="Retrotrans_gag_dom"/>
</dbReference>
<reference evidence="4" key="2">
    <citation type="submission" date="2022-01" db="EMBL/GenBank/DDBJ databases">
        <authorList>
            <person name="Yamashiro T."/>
            <person name="Shiraishi A."/>
            <person name="Satake H."/>
            <person name="Nakayama K."/>
        </authorList>
    </citation>
    <scope>NUCLEOTIDE SEQUENCE</scope>
</reference>
<dbReference type="SUPFAM" id="SSF56672">
    <property type="entry name" value="DNA/RNA polymerases"/>
    <property type="match status" value="1"/>
</dbReference>
<dbReference type="Pfam" id="PF17919">
    <property type="entry name" value="RT_RNaseH_2"/>
    <property type="match status" value="1"/>
</dbReference>
<feature type="region of interest" description="Disordered" evidence="1">
    <location>
        <begin position="1"/>
        <end position="26"/>
    </location>
</feature>
<feature type="compositionally biased region" description="Basic and acidic residues" evidence="1">
    <location>
        <begin position="69"/>
        <end position="78"/>
    </location>
</feature>
<evidence type="ECO:0000259" key="2">
    <source>
        <dbReference type="Pfam" id="PF03732"/>
    </source>
</evidence>
<dbReference type="PANTHER" id="PTHR48475">
    <property type="entry name" value="RIBONUCLEASE H"/>
    <property type="match status" value="1"/>
</dbReference>
<keyword evidence="5" id="KW-1185">Reference proteome</keyword>
<dbReference type="CDD" id="cd00303">
    <property type="entry name" value="retropepsin_like"/>
    <property type="match status" value="1"/>
</dbReference>
<dbReference type="GO" id="GO:0003964">
    <property type="term" value="F:RNA-directed DNA polymerase activity"/>
    <property type="evidence" value="ECO:0007669"/>
    <property type="project" value="UniProtKB-KW"/>
</dbReference>
<feature type="region of interest" description="Disordered" evidence="1">
    <location>
        <begin position="361"/>
        <end position="400"/>
    </location>
</feature>
<feature type="region of interest" description="Disordered" evidence="1">
    <location>
        <begin position="57"/>
        <end position="200"/>
    </location>
</feature>
<dbReference type="Gene3D" id="2.40.70.10">
    <property type="entry name" value="Acid Proteases"/>
    <property type="match status" value="1"/>
</dbReference>
<keyword evidence="4" id="KW-0695">RNA-directed DNA polymerase</keyword>
<name>A0ABQ5CBW5_9ASTR</name>
<evidence type="ECO:0000313" key="5">
    <source>
        <dbReference type="Proteomes" id="UP001151760"/>
    </source>
</evidence>
<dbReference type="InterPro" id="IPR043128">
    <property type="entry name" value="Rev_trsase/Diguanyl_cyclase"/>
</dbReference>
<evidence type="ECO:0000256" key="1">
    <source>
        <dbReference type="SAM" id="MobiDB-lite"/>
    </source>
</evidence>
<protein>
    <submittedName>
        <fullName evidence="4">Reverse transcriptase domain-containing protein</fullName>
    </submittedName>
</protein>
<dbReference type="Proteomes" id="UP001151760">
    <property type="component" value="Unassembled WGS sequence"/>
</dbReference>
<feature type="domain" description="Retrotransposon gag" evidence="2">
    <location>
        <begin position="243"/>
        <end position="326"/>
    </location>
</feature>
<dbReference type="Gene3D" id="3.30.70.270">
    <property type="match status" value="1"/>
</dbReference>
<feature type="compositionally biased region" description="Basic residues" evidence="1">
    <location>
        <begin position="381"/>
        <end position="393"/>
    </location>
</feature>